<dbReference type="Gene3D" id="1.25.40.20">
    <property type="entry name" value="Ankyrin repeat-containing domain"/>
    <property type="match status" value="1"/>
</dbReference>
<proteinExistence type="predicted"/>
<dbReference type="EMBL" id="JAODUP010000008">
    <property type="protein sequence ID" value="KAK2169602.1"/>
    <property type="molecule type" value="Genomic_DNA"/>
</dbReference>
<dbReference type="PROSITE" id="PS50088">
    <property type="entry name" value="ANK_REPEAT"/>
    <property type="match status" value="1"/>
</dbReference>
<accession>A0AAD9KE53</accession>
<evidence type="ECO:0008006" key="4">
    <source>
        <dbReference type="Google" id="ProtNLM"/>
    </source>
</evidence>
<gene>
    <name evidence="2" type="ORF">LSH36_8g00037</name>
</gene>
<comment type="caution">
    <text evidence="2">The sequence shown here is derived from an EMBL/GenBank/DDBJ whole genome shotgun (WGS) entry which is preliminary data.</text>
</comment>
<feature type="repeat" description="ANK" evidence="1">
    <location>
        <begin position="352"/>
        <end position="387"/>
    </location>
</feature>
<dbReference type="InterPro" id="IPR011990">
    <property type="entry name" value="TPR-like_helical_dom_sf"/>
</dbReference>
<dbReference type="SMART" id="SM00248">
    <property type="entry name" value="ANK"/>
    <property type="match status" value="2"/>
</dbReference>
<name>A0AAD9KE53_9ANNE</name>
<dbReference type="Gene3D" id="1.25.40.10">
    <property type="entry name" value="Tetratricopeptide repeat domain"/>
    <property type="match status" value="1"/>
</dbReference>
<sequence>MAFGNGRVLDLLQGRSRPMPTADMFETEPGAALIQCVEANVDNPMNFDLYDDHGTVSLEKVVGVLSTLKNEFMFLSVSESLAGQLMFKHAHTLLEDATRALERKEYAQAVKSSTRSLEIAEQLSHNRTQKAVVLICRAEAKYEMKDYKSAFNDVTKGIAFEARVMTGPLLLIKVFTAFGEYEKAFNLCITAIMKFEVKPGIFTQFVKRAVILAAKVCNGFQEIEILSESKINNDTWNDVVRELAKEDAWSFVKIILLGTDDNTGIEMTLNAKGIHLWGLIDYCDITPWKQWGQKLMLFLLKHGADYETICPKSKSPLHRAMEIGLKSDSFDLLKELLSNYVKPNKLNQIDENGNTLLHLACSDKSATRTTAIKFLLNHNLDIMLKNDVGEMAHELLPEEDEDRKMLQEIIYQKACNAIERTNQKQATSGNAGFTKLESKGIIDKKWSYTRVQNWLADCGLQHCQERLKQIEGSKLYELRILQDQCPDIFYRILEQDTQLGFVDILKLSAALRNCVPEPKLP</sequence>
<evidence type="ECO:0000313" key="2">
    <source>
        <dbReference type="EMBL" id="KAK2169602.1"/>
    </source>
</evidence>
<dbReference type="Proteomes" id="UP001208570">
    <property type="component" value="Unassembled WGS sequence"/>
</dbReference>
<dbReference type="InterPro" id="IPR002110">
    <property type="entry name" value="Ankyrin_rpt"/>
</dbReference>
<dbReference type="InterPro" id="IPR036770">
    <property type="entry name" value="Ankyrin_rpt-contain_sf"/>
</dbReference>
<keyword evidence="1" id="KW-0040">ANK repeat</keyword>
<organism evidence="2 3">
    <name type="scientific">Paralvinella palmiformis</name>
    <dbReference type="NCBI Taxonomy" id="53620"/>
    <lineage>
        <taxon>Eukaryota</taxon>
        <taxon>Metazoa</taxon>
        <taxon>Spiralia</taxon>
        <taxon>Lophotrochozoa</taxon>
        <taxon>Annelida</taxon>
        <taxon>Polychaeta</taxon>
        <taxon>Sedentaria</taxon>
        <taxon>Canalipalpata</taxon>
        <taxon>Terebellida</taxon>
        <taxon>Terebelliformia</taxon>
        <taxon>Alvinellidae</taxon>
        <taxon>Paralvinella</taxon>
    </lineage>
</organism>
<keyword evidence="3" id="KW-1185">Reference proteome</keyword>
<evidence type="ECO:0000256" key="1">
    <source>
        <dbReference type="PROSITE-ProRule" id="PRU00023"/>
    </source>
</evidence>
<dbReference type="Pfam" id="PF12796">
    <property type="entry name" value="Ank_2"/>
    <property type="match status" value="1"/>
</dbReference>
<reference evidence="2" key="1">
    <citation type="journal article" date="2023" name="Mol. Biol. Evol.">
        <title>Third-Generation Sequencing Reveals the Adaptive Role of the Epigenome in Three Deep-Sea Polychaetes.</title>
        <authorList>
            <person name="Perez M."/>
            <person name="Aroh O."/>
            <person name="Sun Y."/>
            <person name="Lan Y."/>
            <person name="Juniper S.K."/>
            <person name="Young C.R."/>
            <person name="Angers B."/>
            <person name="Qian P.Y."/>
        </authorList>
    </citation>
    <scope>NUCLEOTIDE SEQUENCE</scope>
    <source>
        <strain evidence="2">P08H-3</strain>
    </source>
</reference>
<evidence type="ECO:0000313" key="3">
    <source>
        <dbReference type="Proteomes" id="UP001208570"/>
    </source>
</evidence>
<dbReference type="SUPFAM" id="SSF48403">
    <property type="entry name" value="Ankyrin repeat"/>
    <property type="match status" value="1"/>
</dbReference>
<dbReference type="AlphaFoldDB" id="A0AAD9KE53"/>
<protein>
    <recommendedName>
        <fullName evidence="4">Ankyrin repeat protein</fullName>
    </recommendedName>
</protein>
<dbReference type="SUPFAM" id="SSF48452">
    <property type="entry name" value="TPR-like"/>
    <property type="match status" value="1"/>
</dbReference>